<sequence>MALRLYRAHNLNNSSVKRPYHRLTNVYHQNDQSSLWAKGFGRGRFQLNHQGCVQLDMQGCVFCLAIEQMRLQLIGYSMEPFRTTDLLALLTLHRITAVRLPFTREHQVTFPLGLGCVDHRFTLPQVLEQRHMYGGPSRGSVFLTAPSRVNTTQIYLLYDGTVYELLWLISEKLLTDARGMFSGHFGRKKVTVNWAALFSPKGCRKVKMKSCVAVSIRLMQEEMLDFLNTNISGRLAAHYHLTASCVLFREVGFAILQVWFTSSCQVQKREVESTTYMKR</sequence>
<organism evidence="1 2">
    <name type="scientific">Clonorchis sinensis</name>
    <name type="common">Chinese liver fluke</name>
    <dbReference type="NCBI Taxonomy" id="79923"/>
    <lineage>
        <taxon>Eukaryota</taxon>
        <taxon>Metazoa</taxon>
        <taxon>Spiralia</taxon>
        <taxon>Lophotrochozoa</taxon>
        <taxon>Platyhelminthes</taxon>
        <taxon>Trematoda</taxon>
        <taxon>Digenea</taxon>
        <taxon>Opisthorchiida</taxon>
        <taxon>Opisthorchiata</taxon>
        <taxon>Opisthorchiidae</taxon>
        <taxon>Clonorchis</taxon>
    </lineage>
</organism>
<evidence type="ECO:0000313" key="2">
    <source>
        <dbReference type="Proteomes" id="UP000008909"/>
    </source>
</evidence>
<keyword evidence="2" id="KW-1185">Reference proteome</keyword>
<reference evidence="1" key="1">
    <citation type="journal article" date="2011" name="Genome Biol.">
        <title>The draft genome of the carcinogenic human liver fluke Clonorchis sinensis.</title>
        <authorList>
            <person name="Wang X."/>
            <person name="Chen W."/>
            <person name="Huang Y."/>
            <person name="Sun J."/>
            <person name="Men J."/>
            <person name="Liu H."/>
            <person name="Luo F."/>
            <person name="Guo L."/>
            <person name="Lv X."/>
            <person name="Deng C."/>
            <person name="Zhou C."/>
            <person name="Fan Y."/>
            <person name="Li X."/>
            <person name="Huang L."/>
            <person name="Hu Y."/>
            <person name="Liang C."/>
            <person name="Hu X."/>
            <person name="Xu J."/>
            <person name="Yu X."/>
        </authorList>
    </citation>
    <scope>NUCLEOTIDE SEQUENCE [LARGE SCALE GENOMIC DNA]</scope>
    <source>
        <strain evidence="1">Henan</strain>
    </source>
</reference>
<dbReference type="EMBL" id="DF144177">
    <property type="protein sequence ID" value="GAA56178.1"/>
    <property type="molecule type" value="Genomic_DNA"/>
</dbReference>
<evidence type="ECO:0000313" key="1">
    <source>
        <dbReference type="EMBL" id="GAA56178.1"/>
    </source>
</evidence>
<gene>
    <name evidence="1" type="ORF">CLF_110204</name>
</gene>
<dbReference type="AlphaFoldDB" id="G7YT98"/>
<reference key="2">
    <citation type="submission" date="2011-10" db="EMBL/GenBank/DDBJ databases">
        <title>The genome and transcriptome sequence of Clonorchis sinensis provide insights into the carcinogenic liver fluke.</title>
        <authorList>
            <person name="Wang X."/>
            <person name="Huang Y."/>
            <person name="Chen W."/>
            <person name="Liu H."/>
            <person name="Guo L."/>
            <person name="Chen Y."/>
            <person name="Luo F."/>
            <person name="Zhou W."/>
            <person name="Sun J."/>
            <person name="Mao Q."/>
            <person name="Liang P."/>
            <person name="Zhou C."/>
            <person name="Tian Y."/>
            <person name="Men J."/>
            <person name="Lv X."/>
            <person name="Huang L."/>
            <person name="Zhou J."/>
            <person name="Hu Y."/>
            <person name="Li R."/>
            <person name="Zhang F."/>
            <person name="Lei H."/>
            <person name="Li X."/>
            <person name="Hu X."/>
            <person name="Liang C."/>
            <person name="Xu J."/>
            <person name="Wu Z."/>
            <person name="Yu X."/>
        </authorList>
    </citation>
    <scope>NUCLEOTIDE SEQUENCE</scope>
    <source>
        <strain>Henan</strain>
    </source>
</reference>
<dbReference type="Proteomes" id="UP000008909">
    <property type="component" value="Unassembled WGS sequence"/>
</dbReference>
<name>G7YT98_CLOSI</name>
<accession>G7YT98</accession>
<proteinExistence type="predicted"/>
<protein>
    <submittedName>
        <fullName evidence="1">Uncharacterized protein</fullName>
    </submittedName>
</protein>